<evidence type="ECO:0000313" key="3">
    <source>
        <dbReference type="Proteomes" id="UP000266568"/>
    </source>
</evidence>
<accession>A0A397P465</accession>
<organism evidence="2 3">
    <name type="scientific">Hephaestia caeni</name>
    <dbReference type="NCBI Taxonomy" id="645617"/>
    <lineage>
        <taxon>Bacteria</taxon>
        <taxon>Pseudomonadati</taxon>
        <taxon>Pseudomonadota</taxon>
        <taxon>Alphaproteobacteria</taxon>
        <taxon>Sphingomonadales</taxon>
        <taxon>Sphingomonadaceae</taxon>
        <taxon>Hephaestia</taxon>
    </lineage>
</organism>
<reference evidence="2 3" key="1">
    <citation type="submission" date="2018-08" db="EMBL/GenBank/DDBJ databases">
        <title>Genomic Encyclopedia of Type Strains, Phase IV (KMG-IV): sequencing the most valuable type-strain genomes for metagenomic binning, comparative biology and taxonomic classification.</title>
        <authorList>
            <person name="Goeker M."/>
        </authorList>
    </citation>
    <scope>NUCLEOTIDE SEQUENCE [LARGE SCALE GENOMIC DNA]</scope>
    <source>
        <strain evidence="2 3">DSM 25527</strain>
    </source>
</reference>
<protein>
    <recommendedName>
        <fullName evidence="1">DUF7007 domain-containing protein</fullName>
    </recommendedName>
</protein>
<feature type="domain" description="DUF7007" evidence="1">
    <location>
        <begin position="92"/>
        <end position="204"/>
    </location>
</feature>
<sequence length="264" mass="29579">MTISDLFVRTAAGLLAARVDDLAWLAVPVDSGIRIASAWRLIEPLSQWTPADFHGAEGVVADEAGFRAHVQAIAEHRRQLPALARETGDLGIETPWGRPDHAVRYAEGIICYSTPSHGGFHVDAERSAVMPAALRNADGWYEEDCEWAKVAIAFPDLFTDYEREHAERTLRDWNPDAWEAVNGRKLDLCESFMRDRQHFEAVHAHDWVVISASRSDDHPGQIECPATLGGKRGNVPVRNFLVPRDEYSIGRHGFVIDEQRHSQI</sequence>
<dbReference type="AlphaFoldDB" id="A0A397P465"/>
<comment type="caution">
    <text evidence="2">The sequence shown here is derived from an EMBL/GenBank/DDBJ whole genome shotgun (WGS) entry which is preliminary data.</text>
</comment>
<dbReference type="InterPro" id="IPR054276">
    <property type="entry name" value="DUF7007"/>
</dbReference>
<proteinExistence type="predicted"/>
<evidence type="ECO:0000259" key="1">
    <source>
        <dbReference type="Pfam" id="PF22653"/>
    </source>
</evidence>
<evidence type="ECO:0000313" key="2">
    <source>
        <dbReference type="EMBL" id="RIA44350.1"/>
    </source>
</evidence>
<dbReference type="Proteomes" id="UP000266568">
    <property type="component" value="Unassembled WGS sequence"/>
</dbReference>
<name>A0A397P465_9SPHN</name>
<dbReference type="EMBL" id="QXDC01000003">
    <property type="protein sequence ID" value="RIA44350.1"/>
    <property type="molecule type" value="Genomic_DNA"/>
</dbReference>
<dbReference type="OrthoDB" id="5124200at2"/>
<gene>
    <name evidence="2" type="ORF">DFR49_2592</name>
</gene>
<dbReference type="Pfam" id="PF22653">
    <property type="entry name" value="DUF7007"/>
    <property type="match status" value="1"/>
</dbReference>
<keyword evidence="3" id="KW-1185">Reference proteome</keyword>